<protein>
    <submittedName>
        <fullName evidence="3">DUF500-domain-containing protein</fullName>
    </submittedName>
</protein>
<dbReference type="EMBL" id="ML978124">
    <property type="protein sequence ID" value="KAF2100300.1"/>
    <property type="molecule type" value="Genomic_DNA"/>
</dbReference>
<comment type="caution">
    <text evidence="3">The sequence shown here is derived from an EMBL/GenBank/DDBJ whole genome shotgun (WGS) entry which is preliminary data.</text>
</comment>
<evidence type="ECO:0000256" key="1">
    <source>
        <dbReference type="SAM" id="MobiDB-lite"/>
    </source>
</evidence>
<evidence type="ECO:0000313" key="4">
    <source>
        <dbReference type="Proteomes" id="UP000799772"/>
    </source>
</evidence>
<accession>A0A9P4M7S1</accession>
<proteinExistence type="predicted"/>
<feature type="region of interest" description="Disordered" evidence="1">
    <location>
        <begin position="326"/>
        <end position="374"/>
    </location>
</feature>
<name>A0A9P4M7S1_9PEZI</name>
<feature type="non-terminal residue" evidence="3">
    <location>
        <position position="374"/>
    </location>
</feature>
<reference evidence="3" key="1">
    <citation type="journal article" date="2020" name="Stud. Mycol.">
        <title>101 Dothideomycetes genomes: a test case for predicting lifestyles and emergence of pathogens.</title>
        <authorList>
            <person name="Haridas S."/>
            <person name="Albert R."/>
            <person name="Binder M."/>
            <person name="Bloem J."/>
            <person name="Labutti K."/>
            <person name="Salamov A."/>
            <person name="Andreopoulos B."/>
            <person name="Baker S."/>
            <person name="Barry K."/>
            <person name="Bills G."/>
            <person name="Bluhm B."/>
            <person name="Cannon C."/>
            <person name="Castanera R."/>
            <person name="Culley D."/>
            <person name="Daum C."/>
            <person name="Ezra D."/>
            <person name="Gonzalez J."/>
            <person name="Henrissat B."/>
            <person name="Kuo A."/>
            <person name="Liang C."/>
            <person name="Lipzen A."/>
            <person name="Lutzoni F."/>
            <person name="Magnuson J."/>
            <person name="Mondo S."/>
            <person name="Nolan M."/>
            <person name="Ohm R."/>
            <person name="Pangilinan J."/>
            <person name="Park H.-J."/>
            <person name="Ramirez L."/>
            <person name="Alfaro M."/>
            <person name="Sun H."/>
            <person name="Tritt A."/>
            <person name="Yoshinaga Y."/>
            <person name="Zwiers L.-H."/>
            <person name="Turgeon B."/>
            <person name="Goodwin S."/>
            <person name="Spatafora J."/>
            <person name="Crous P."/>
            <person name="Grigoriev I."/>
        </authorList>
    </citation>
    <scope>NUCLEOTIDE SEQUENCE</scope>
    <source>
        <strain evidence="3">CBS 133067</strain>
    </source>
</reference>
<dbReference type="GO" id="GO:0035091">
    <property type="term" value="F:phosphatidylinositol binding"/>
    <property type="evidence" value="ECO:0007669"/>
    <property type="project" value="TreeGrafter"/>
</dbReference>
<dbReference type="OrthoDB" id="443981at2759"/>
<evidence type="ECO:0000259" key="2">
    <source>
        <dbReference type="Pfam" id="PF04366"/>
    </source>
</evidence>
<dbReference type="CDD" id="cd11524">
    <property type="entry name" value="SYLF"/>
    <property type="match status" value="1"/>
</dbReference>
<dbReference type="InterPro" id="IPR051702">
    <property type="entry name" value="SH3_domain_YSC84-like"/>
</dbReference>
<dbReference type="InterPro" id="IPR007461">
    <property type="entry name" value="Ysc84_actin-binding"/>
</dbReference>
<gene>
    <name evidence="3" type="ORF">NA57DRAFT_36011</name>
</gene>
<dbReference type="Proteomes" id="UP000799772">
    <property type="component" value="Unassembled WGS sequence"/>
</dbReference>
<dbReference type="AlphaFoldDB" id="A0A9P4M7S1"/>
<feature type="compositionally biased region" description="Basic and acidic residues" evidence="1">
    <location>
        <begin position="326"/>
        <end position="339"/>
    </location>
</feature>
<keyword evidence="4" id="KW-1185">Reference proteome</keyword>
<dbReference type="Pfam" id="PF04366">
    <property type="entry name" value="Ysc84"/>
    <property type="match status" value="1"/>
</dbReference>
<evidence type="ECO:0000313" key="3">
    <source>
        <dbReference type="EMBL" id="KAF2100300.1"/>
    </source>
</evidence>
<sequence length="374" mass="40963">MSQATASNIWAKTKTGGKAGFDQVWKWADKLGAPVNRLSNRIGSESFWPTTLDKESDKAARILKSFCKDGFYTQEKVDEGVKEEGVPQGKQRVLKKIPTEVIQNAKGLAIFTVMRTGLWISGAGGSGILVARLPDGSWSPPSGILLHTAGLGFLVGVDIYDCVIVINTEEALEAFTKIRCTLGGEVTAAAGPVGMGGVVDSEVHKRRSPIFTYLKSRGFYAGIQVDGTVVIERSDENERFYNQKIPVGDILKGKVRHPPRELDTLKNTIRAAEGFQVDDEELPEGPAPGDFELEEPGHMFGIPDKEDPDPFGFKALQEQGLDIREAGSKARASQDEFDFRPSPTSPIHSIINRRSMDTTSLNRGDSRRNSWRVS</sequence>
<organism evidence="3 4">
    <name type="scientific">Rhizodiscina lignyota</name>
    <dbReference type="NCBI Taxonomy" id="1504668"/>
    <lineage>
        <taxon>Eukaryota</taxon>
        <taxon>Fungi</taxon>
        <taxon>Dikarya</taxon>
        <taxon>Ascomycota</taxon>
        <taxon>Pezizomycotina</taxon>
        <taxon>Dothideomycetes</taxon>
        <taxon>Pleosporomycetidae</taxon>
        <taxon>Aulographales</taxon>
        <taxon>Rhizodiscinaceae</taxon>
        <taxon>Rhizodiscina</taxon>
    </lineage>
</organism>
<feature type="domain" description="Ysc84 actin-binding" evidence="2">
    <location>
        <begin position="147"/>
        <end position="272"/>
    </location>
</feature>
<dbReference type="PANTHER" id="PTHR15629">
    <property type="entry name" value="SH3YL1 PROTEIN"/>
    <property type="match status" value="1"/>
</dbReference>
<dbReference type="PANTHER" id="PTHR15629:SF8">
    <property type="entry name" value="DUF500 DOMAIN PROTEIN (AFU_ORTHOLOGUE AFUA_5G07310)"/>
    <property type="match status" value="1"/>
</dbReference>